<organism evidence="3 4">
    <name type="scientific">Sphingomonas palmae</name>
    <dbReference type="NCBI Taxonomy" id="1855283"/>
    <lineage>
        <taxon>Bacteria</taxon>
        <taxon>Pseudomonadati</taxon>
        <taxon>Pseudomonadota</taxon>
        <taxon>Alphaproteobacteria</taxon>
        <taxon>Sphingomonadales</taxon>
        <taxon>Sphingomonadaceae</taxon>
        <taxon>Sphingomonas</taxon>
    </lineage>
</organism>
<feature type="chain" id="PRO_5011542362" evidence="1">
    <location>
        <begin position="25"/>
        <end position="613"/>
    </location>
</feature>
<keyword evidence="3" id="KW-0326">Glycosidase</keyword>
<dbReference type="CDD" id="cd11339">
    <property type="entry name" value="AmyAc_bac_CMD_like_2"/>
    <property type="match status" value="1"/>
</dbReference>
<dbReference type="InterPro" id="IPR006047">
    <property type="entry name" value="GH13_cat_dom"/>
</dbReference>
<proteinExistence type="predicted"/>
<evidence type="ECO:0000259" key="2">
    <source>
        <dbReference type="SMART" id="SM00642"/>
    </source>
</evidence>
<dbReference type="PANTHER" id="PTHR10357:SF209">
    <property type="entry name" value="PERIPLASMIC ALPHA-AMYLASE"/>
    <property type="match status" value="1"/>
</dbReference>
<accession>A0A1H7UMG7</accession>
<name>A0A1H7UMG7_9SPHN</name>
<dbReference type="Gene3D" id="3.20.20.80">
    <property type="entry name" value="Glycosidases"/>
    <property type="match status" value="2"/>
</dbReference>
<dbReference type="InterPro" id="IPR017853">
    <property type="entry name" value="GH"/>
</dbReference>
<dbReference type="Pfam" id="PF00128">
    <property type="entry name" value="Alpha-amylase"/>
    <property type="match status" value="1"/>
</dbReference>
<keyword evidence="3" id="KW-0378">Hydrolase</keyword>
<dbReference type="AlphaFoldDB" id="A0A1H7UMG7"/>
<dbReference type="InterPro" id="IPR006311">
    <property type="entry name" value="TAT_signal"/>
</dbReference>
<keyword evidence="4" id="KW-1185">Reference proteome</keyword>
<dbReference type="Proteomes" id="UP000199214">
    <property type="component" value="Unassembled WGS sequence"/>
</dbReference>
<evidence type="ECO:0000256" key="1">
    <source>
        <dbReference type="SAM" id="SignalP"/>
    </source>
</evidence>
<dbReference type="GO" id="GO:0016798">
    <property type="term" value="F:hydrolase activity, acting on glycosyl bonds"/>
    <property type="evidence" value="ECO:0007669"/>
    <property type="project" value="UniProtKB-KW"/>
</dbReference>
<keyword evidence="1" id="KW-0732">Signal</keyword>
<dbReference type="PANTHER" id="PTHR10357">
    <property type="entry name" value="ALPHA-AMYLASE FAMILY MEMBER"/>
    <property type="match status" value="1"/>
</dbReference>
<sequence length="613" mass="66335">MTRSRMRRAMLAATALALGAPAAAQTSDPTATVQAMRARLPQDEVIYFALPDRFDNADPSNDRGGLTGDRLRTGYDPTSKGFYHGGDLKGLMRRLPYIQALGATAIWVGPVFKNKPVQGAPGQESAGYHGYWITDFNHVDPHLGTDAEFKALVDAAHARGIKVYMDIIVNHTADVIQYRECGACAYRSRADYPYQRRGGVNGPAINAGFAGDDVRTAANFAKLTDPSYAYTPFLAKGDEHAKSPDWLNDIRLYHNRGNTTFENESSTMGDFVGLDDLMTENPRVLAGMIDIFGGWIDRFGVDGYRIDTARHVNPEFWQAFVPAMLARAKAKGIPNFHIFGEVSHGSVDPGALAEHTRVDKLPAVLDFAFRQAVIETVAGTRGTDAFEVLFKGDPLYEGGAAAAQQLPTFVSNHDNGRFAYYVRQAFPKAGDDEVMHRVMLGNAMLLSLRGVPTVYSGDEQGFTGDGNDQDAREDMFASKVASYNDNRLLGTTTTTATAHFGQDNPLFKQTAALARVRVATPALTRGRQVLRAREEKPGLLAISRFDPTTNAEILLAFNTSGAPIERLIEVEPDAATARVLAGSGCAARVAAPGSLRVTLPAFGYAVCALGGTK</sequence>
<dbReference type="PROSITE" id="PS51318">
    <property type="entry name" value="TAT"/>
    <property type="match status" value="1"/>
</dbReference>
<evidence type="ECO:0000313" key="3">
    <source>
        <dbReference type="EMBL" id="SEL98220.1"/>
    </source>
</evidence>
<evidence type="ECO:0000313" key="4">
    <source>
        <dbReference type="Proteomes" id="UP000199214"/>
    </source>
</evidence>
<dbReference type="GO" id="GO:0005975">
    <property type="term" value="P:carbohydrate metabolic process"/>
    <property type="evidence" value="ECO:0007669"/>
    <property type="project" value="InterPro"/>
</dbReference>
<feature type="domain" description="Glycosyl hydrolase family 13 catalytic" evidence="2">
    <location>
        <begin position="48"/>
        <end position="517"/>
    </location>
</feature>
<reference evidence="4" key="1">
    <citation type="submission" date="2016-10" db="EMBL/GenBank/DDBJ databases">
        <authorList>
            <person name="Varghese N."/>
            <person name="Submissions S."/>
        </authorList>
    </citation>
    <scope>NUCLEOTIDE SEQUENCE [LARGE SCALE GENOMIC DNA]</scope>
    <source>
        <strain evidence="4">JS21-1</strain>
    </source>
</reference>
<dbReference type="SMART" id="SM00642">
    <property type="entry name" value="Aamy"/>
    <property type="match status" value="1"/>
</dbReference>
<gene>
    <name evidence="3" type="ORF">SAMN05216382_3046</name>
</gene>
<protein>
    <submittedName>
        <fullName evidence="3">Glycosidase</fullName>
    </submittedName>
</protein>
<dbReference type="SUPFAM" id="SSF51445">
    <property type="entry name" value="(Trans)glycosidases"/>
    <property type="match status" value="1"/>
</dbReference>
<dbReference type="EMBL" id="FNZZ01000007">
    <property type="protein sequence ID" value="SEL98220.1"/>
    <property type="molecule type" value="Genomic_DNA"/>
</dbReference>
<dbReference type="STRING" id="1855283.SAMN05216382_3046"/>
<feature type="signal peptide" evidence="1">
    <location>
        <begin position="1"/>
        <end position="24"/>
    </location>
</feature>